<dbReference type="KEGG" id="nhu:H0264_15675"/>
<accession>A0A7D6VF07</accession>
<dbReference type="Pfam" id="PF13560">
    <property type="entry name" value="HTH_31"/>
    <property type="match status" value="1"/>
</dbReference>
<dbReference type="Pfam" id="PF17765">
    <property type="entry name" value="MLTR_LBD"/>
    <property type="match status" value="1"/>
</dbReference>
<evidence type="ECO:0000259" key="1">
    <source>
        <dbReference type="PROSITE" id="PS50943"/>
    </source>
</evidence>
<dbReference type="InterPro" id="IPR010982">
    <property type="entry name" value="Lambda_DNA-bd_dom_sf"/>
</dbReference>
<dbReference type="Gene3D" id="3.30.450.180">
    <property type="match status" value="1"/>
</dbReference>
<dbReference type="AlphaFoldDB" id="A0A7D6VF07"/>
<dbReference type="Proteomes" id="UP000515512">
    <property type="component" value="Chromosome"/>
</dbReference>
<dbReference type="SMART" id="SM00530">
    <property type="entry name" value="HTH_XRE"/>
    <property type="match status" value="1"/>
</dbReference>
<keyword evidence="3" id="KW-1185">Reference proteome</keyword>
<dbReference type="SUPFAM" id="SSF47413">
    <property type="entry name" value="lambda repressor-like DNA-binding domains"/>
    <property type="match status" value="1"/>
</dbReference>
<dbReference type="PROSITE" id="PS50943">
    <property type="entry name" value="HTH_CROC1"/>
    <property type="match status" value="1"/>
</dbReference>
<dbReference type="InterPro" id="IPR001387">
    <property type="entry name" value="Cro/C1-type_HTH"/>
</dbReference>
<evidence type="ECO:0000313" key="2">
    <source>
        <dbReference type="EMBL" id="QLY33473.1"/>
    </source>
</evidence>
<dbReference type="CDD" id="cd00093">
    <property type="entry name" value="HTH_XRE"/>
    <property type="match status" value="1"/>
</dbReference>
<evidence type="ECO:0000313" key="3">
    <source>
        <dbReference type="Proteomes" id="UP000515512"/>
    </source>
</evidence>
<feature type="domain" description="HTH cro/C1-type" evidence="1">
    <location>
        <begin position="21"/>
        <end position="50"/>
    </location>
</feature>
<sequence>MHKKESPAGDALSLPTFGSVLRRLRDARGISRERLARSAHLSASYVAHLELDDRDRKPTRTVVEALIGCLDEKDLVSDADRRHLYDLAGLTGLDMPTVDDLRASLSAGMRQSLIRHEPNPAAYLDTRSNVLACNAAYGQTFTGILDNGSILRWVFADERSKHALVEWEREAYLTVSLVRGFIGRSDNPKWWAETLEDLSRFPEFRRIWEAGDAGYGRETPRMVLRDAETGATRTIDLQLFQVDSVEYHDRILFVVGMPADPVEE</sequence>
<dbReference type="GO" id="GO:0003677">
    <property type="term" value="F:DNA binding"/>
    <property type="evidence" value="ECO:0007669"/>
    <property type="project" value="InterPro"/>
</dbReference>
<dbReference type="RefSeq" id="WP_181584637.1">
    <property type="nucleotide sequence ID" value="NZ_CP059399.1"/>
</dbReference>
<gene>
    <name evidence="2" type="ORF">H0264_15675</name>
</gene>
<dbReference type="Gene3D" id="1.10.260.40">
    <property type="entry name" value="lambda repressor-like DNA-binding domains"/>
    <property type="match status" value="1"/>
</dbReference>
<proteinExistence type="predicted"/>
<organism evidence="2 3">
    <name type="scientific">Nocardia huaxiensis</name>
    <dbReference type="NCBI Taxonomy" id="2755382"/>
    <lineage>
        <taxon>Bacteria</taxon>
        <taxon>Bacillati</taxon>
        <taxon>Actinomycetota</taxon>
        <taxon>Actinomycetes</taxon>
        <taxon>Mycobacteriales</taxon>
        <taxon>Nocardiaceae</taxon>
        <taxon>Nocardia</taxon>
    </lineage>
</organism>
<protein>
    <submittedName>
        <fullName evidence="2">Helix-turn-helix domain-containing protein</fullName>
    </submittedName>
</protein>
<reference evidence="2 3" key="1">
    <citation type="submission" date="2020-07" db="EMBL/GenBank/DDBJ databases">
        <authorList>
            <person name="Zhuang K."/>
            <person name="Ran Y."/>
        </authorList>
    </citation>
    <scope>NUCLEOTIDE SEQUENCE [LARGE SCALE GENOMIC DNA]</scope>
    <source>
        <strain evidence="2 3">WCH-YHL-001</strain>
    </source>
</reference>
<dbReference type="InterPro" id="IPR041413">
    <property type="entry name" value="MLTR_LBD"/>
</dbReference>
<name>A0A7D6VF07_9NOCA</name>
<dbReference type="PANTHER" id="PTHR35010">
    <property type="entry name" value="BLL4672 PROTEIN-RELATED"/>
    <property type="match status" value="1"/>
</dbReference>
<dbReference type="EMBL" id="CP059399">
    <property type="protein sequence ID" value="QLY33473.1"/>
    <property type="molecule type" value="Genomic_DNA"/>
</dbReference>